<proteinExistence type="predicted"/>
<dbReference type="Proteomes" id="UP000095286">
    <property type="component" value="Unplaced"/>
</dbReference>
<reference evidence="2" key="1">
    <citation type="submission" date="2016-11" db="UniProtKB">
        <authorList>
            <consortium name="WormBaseParasite"/>
        </authorList>
    </citation>
    <scope>IDENTIFICATION</scope>
    <source>
        <strain evidence="2">KR3021</strain>
    </source>
</reference>
<name>A0AC35U6K4_9BILA</name>
<evidence type="ECO:0000313" key="2">
    <source>
        <dbReference type="WBParaSite" id="RSKR_0000792850.1"/>
    </source>
</evidence>
<organism evidence="1 2">
    <name type="scientific">Rhabditophanes sp. KR3021</name>
    <dbReference type="NCBI Taxonomy" id="114890"/>
    <lineage>
        <taxon>Eukaryota</taxon>
        <taxon>Metazoa</taxon>
        <taxon>Ecdysozoa</taxon>
        <taxon>Nematoda</taxon>
        <taxon>Chromadorea</taxon>
        <taxon>Rhabditida</taxon>
        <taxon>Tylenchina</taxon>
        <taxon>Panagrolaimomorpha</taxon>
        <taxon>Strongyloidoidea</taxon>
        <taxon>Alloionematidae</taxon>
        <taxon>Rhabditophanes</taxon>
    </lineage>
</organism>
<protein>
    <submittedName>
        <fullName evidence="2">Anoctamin</fullName>
    </submittedName>
</protein>
<sequence>MFAGNIFLKELHSRVIQFIRVSLVEGQKYAVSSKLWSLAKDDITADLLITINSEVNNEHQRSVATWLVDVIKLYEPGLTIEVRYHQLTDCYALYITADYLSLLKGAELCHIHKPIKKQFGGGSRQFTFLEVQSFLNVENKQLFFTQIEKSMIVKQIIDMIRAPNEAISIKKILESSATNPMKLGSTFEGRTLIAFLQANNIIGTIIPLHQREILKRLQQEWLFNVFNEQPIDKIKDYFGTEIAMYFAWLSHLTAFLCAPAAMALLMFFISGFEIKTNIESDDKESSLFTDICFVVFAFFNCVWSSTYLEFWKRKQAELAFKWGTYDLEMESILQEPRSKFKGDSMKPNPVSGRQEPYYPGWKYFLIKYGFSLPITCISVIMLLCFIFIFIQLQTIAEDAFGESTFFSWITYLPIIAQAITTLIADKLYRYLAVWLNDFENHRIDADYEQSLILKIVIFQCVSAFASLFYIAFYLKDMIRLQETLATLLVTRQLTQNFAEITVPFIMKKLRFCQLAYKVTKSRNLTTLEGRVNKLKKNFENSNTSQNDVMLKRYVSVDSNYNSPRLPIPEYKIEEEKYCITENEIQSLMNGYERPLDDYLEMFIQFGYVLFFSPAFSLAAVCALINNFFEIRVDAFKLCNTVQRPFGRIVKNIGAWQKLMEIMGIAGVIVNCALIGQSCLMQRLFPDLSTVSQVLVVVIMEHIFLGARLLMDSIIPDTPHWVQLEISKMEHVKKEMYKKNSLLSQRKSSSNNIHNFNNTTLSPNSTQLETKRPKLLKRFNSKQLRSRRSCTPNERIPFLNDQEESPLSF</sequence>
<evidence type="ECO:0000313" key="1">
    <source>
        <dbReference type="Proteomes" id="UP000095286"/>
    </source>
</evidence>
<accession>A0AC35U6K4</accession>
<dbReference type="WBParaSite" id="RSKR_0000792850.1">
    <property type="protein sequence ID" value="RSKR_0000792850.1"/>
    <property type="gene ID" value="RSKR_0000792850"/>
</dbReference>